<proteinExistence type="predicted"/>
<name>A0ABQ1FTP3_9GAMM</name>
<comment type="caution">
    <text evidence="3">The sequence shown here is derived from an EMBL/GenBank/DDBJ whole genome shotgun (WGS) entry which is preliminary data.</text>
</comment>
<reference evidence="4" key="1">
    <citation type="journal article" date="2019" name="Int. J. Syst. Evol. Microbiol.">
        <title>The Global Catalogue of Microorganisms (GCM) 10K type strain sequencing project: providing services to taxonomists for standard genome sequencing and annotation.</title>
        <authorList>
            <consortium name="The Broad Institute Genomics Platform"/>
            <consortium name="The Broad Institute Genome Sequencing Center for Infectious Disease"/>
            <person name="Wu L."/>
            <person name="Ma J."/>
        </authorList>
    </citation>
    <scope>NUCLEOTIDE SEQUENCE [LARGE SCALE GENOMIC DNA]</scope>
    <source>
        <strain evidence="4">CGMCC 1.12806</strain>
    </source>
</reference>
<feature type="region of interest" description="Disordered" evidence="1">
    <location>
        <begin position="38"/>
        <end position="66"/>
    </location>
</feature>
<keyword evidence="2" id="KW-0732">Signal</keyword>
<dbReference type="EMBL" id="BMFZ01000001">
    <property type="protein sequence ID" value="GGA30409.1"/>
    <property type="molecule type" value="Genomic_DNA"/>
</dbReference>
<evidence type="ECO:0000256" key="2">
    <source>
        <dbReference type="SAM" id="SignalP"/>
    </source>
</evidence>
<evidence type="ECO:0000313" key="3">
    <source>
        <dbReference type="EMBL" id="GGA30409.1"/>
    </source>
</evidence>
<dbReference type="RefSeq" id="WP_188469375.1">
    <property type="nucleotide sequence ID" value="NZ_BMFZ01000001.1"/>
</dbReference>
<organism evidence="3 4">
    <name type="scientific">Hafnia psychrotolerans</name>
    <dbReference type="NCBI Taxonomy" id="1477018"/>
    <lineage>
        <taxon>Bacteria</taxon>
        <taxon>Pseudomonadati</taxon>
        <taxon>Pseudomonadota</taxon>
        <taxon>Gammaproteobacteria</taxon>
        <taxon>Enterobacterales</taxon>
        <taxon>Hafniaceae</taxon>
        <taxon>Hafnia</taxon>
    </lineage>
</organism>
<evidence type="ECO:0000256" key="1">
    <source>
        <dbReference type="SAM" id="MobiDB-lite"/>
    </source>
</evidence>
<feature type="chain" id="PRO_5046221322" description="DUF4148 domain-containing protein" evidence="2">
    <location>
        <begin position="23"/>
        <end position="66"/>
    </location>
</feature>
<evidence type="ECO:0008006" key="5">
    <source>
        <dbReference type="Google" id="ProtNLM"/>
    </source>
</evidence>
<gene>
    <name evidence="3" type="ORF">GCM10011328_01130</name>
</gene>
<feature type="signal peptide" evidence="2">
    <location>
        <begin position="1"/>
        <end position="22"/>
    </location>
</feature>
<keyword evidence="4" id="KW-1185">Reference proteome</keyword>
<evidence type="ECO:0000313" key="4">
    <source>
        <dbReference type="Proteomes" id="UP000627464"/>
    </source>
</evidence>
<accession>A0ABQ1FTP3</accession>
<dbReference type="Proteomes" id="UP000627464">
    <property type="component" value="Unassembled WGS sequence"/>
</dbReference>
<feature type="compositionally biased region" description="Polar residues" evidence="1">
    <location>
        <begin position="46"/>
        <end position="58"/>
    </location>
</feature>
<sequence>MNRTIAVLFILTFSTLAFNSVAAQPSTARDIASELSRRAHEGGEPHNTTISASAQNKLSAPADTLN</sequence>
<protein>
    <recommendedName>
        <fullName evidence="5">DUF4148 domain-containing protein</fullName>
    </recommendedName>
</protein>